<dbReference type="OrthoDB" id="4134592at2759"/>
<dbReference type="GeneID" id="25276630"/>
<comment type="caution">
    <text evidence="1">The sequence shown here is derived from an EMBL/GenBank/DDBJ whole genome shotgun (WGS) entry which is preliminary data.</text>
</comment>
<name>A0A072PV33_9EURO</name>
<dbReference type="AlphaFoldDB" id="A0A072PV33"/>
<dbReference type="RefSeq" id="XP_013266296.1">
    <property type="nucleotide sequence ID" value="XM_013410842.1"/>
</dbReference>
<protein>
    <submittedName>
        <fullName evidence="1">Uncharacterized protein</fullName>
    </submittedName>
</protein>
<dbReference type="EMBL" id="AMGV01000001">
    <property type="protein sequence ID" value="KEF63706.1"/>
    <property type="molecule type" value="Genomic_DNA"/>
</dbReference>
<sequence length="448" mass="52114">MSAAFQQDALEMLRSIFMPFNQRHNRSPKSRHHVQLTWQSRVKELLPDKQSLYGWYASVLSLKAHFEEPEHYATIWPMALKQQNKSLFLLRSRIVESHKPSETLLQCIWYNAALAFYQGDVSVNECHKRAFADLIQKLGGIDVLTPTIRLQVIHGENVHSRHVMARPALDFGQYDPGSFYDQCCFREYTLISPEAKSQYRYGDDAFLLPDDPLSARLGTYLSMHREFVTAHCLAEDLDRDKKYDEADRFFDWLYPRRSTLNSWTMTLFFDLVETITPATPTSRAVRRQLQACLALSSSYAMSFAYGFLSRVQRWLLYVPIQNLQPQIEVLLTYIAKRGFLYGNKPNFAIHEVGTMYSGAIDYYNALLYIFFVGACAEQASNEAGKRPVLQTTWHSVRFAYTSQLLGLRTWREAQKLLTRFVYADCVMDRFVEGLFEARWDLVKEFEGY</sequence>
<proteinExistence type="predicted"/>
<gene>
    <name evidence="1" type="ORF">A1O9_01684</name>
</gene>
<reference evidence="1 2" key="1">
    <citation type="submission" date="2013-03" db="EMBL/GenBank/DDBJ databases">
        <title>The Genome Sequence of Exophiala aquamarina CBS 119918.</title>
        <authorList>
            <consortium name="The Broad Institute Genomics Platform"/>
            <person name="Cuomo C."/>
            <person name="de Hoog S."/>
            <person name="Gorbushina A."/>
            <person name="Walker B."/>
            <person name="Young S.K."/>
            <person name="Zeng Q."/>
            <person name="Gargeya S."/>
            <person name="Fitzgerald M."/>
            <person name="Haas B."/>
            <person name="Abouelleil A."/>
            <person name="Allen A.W."/>
            <person name="Alvarado L."/>
            <person name="Arachchi H.M."/>
            <person name="Berlin A.M."/>
            <person name="Chapman S.B."/>
            <person name="Gainer-Dewar J."/>
            <person name="Goldberg J."/>
            <person name="Griggs A."/>
            <person name="Gujja S."/>
            <person name="Hansen M."/>
            <person name="Howarth C."/>
            <person name="Imamovic A."/>
            <person name="Ireland A."/>
            <person name="Larimer J."/>
            <person name="McCowan C."/>
            <person name="Murphy C."/>
            <person name="Pearson M."/>
            <person name="Poon T.W."/>
            <person name="Priest M."/>
            <person name="Roberts A."/>
            <person name="Saif S."/>
            <person name="Shea T."/>
            <person name="Sisk P."/>
            <person name="Sykes S."/>
            <person name="Wortman J."/>
            <person name="Nusbaum C."/>
            <person name="Birren B."/>
        </authorList>
    </citation>
    <scope>NUCLEOTIDE SEQUENCE [LARGE SCALE GENOMIC DNA]</scope>
    <source>
        <strain evidence="1 2">CBS 119918</strain>
    </source>
</reference>
<evidence type="ECO:0000313" key="2">
    <source>
        <dbReference type="Proteomes" id="UP000027920"/>
    </source>
</evidence>
<evidence type="ECO:0000313" key="1">
    <source>
        <dbReference type="EMBL" id="KEF63706.1"/>
    </source>
</evidence>
<keyword evidence="2" id="KW-1185">Reference proteome</keyword>
<dbReference type="HOGENOM" id="CLU_030039_0_0_1"/>
<accession>A0A072PV33</accession>
<dbReference type="VEuPathDB" id="FungiDB:A1O9_01684"/>
<dbReference type="Proteomes" id="UP000027920">
    <property type="component" value="Unassembled WGS sequence"/>
</dbReference>
<organism evidence="1 2">
    <name type="scientific">Exophiala aquamarina CBS 119918</name>
    <dbReference type="NCBI Taxonomy" id="1182545"/>
    <lineage>
        <taxon>Eukaryota</taxon>
        <taxon>Fungi</taxon>
        <taxon>Dikarya</taxon>
        <taxon>Ascomycota</taxon>
        <taxon>Pezizomycotina</taxon>
        <taxon>Eurotiomycetes</taxon>
        <taxon>Chaetothyriomycetidae</taxon>
        <taxon>Chaetothyriales</taxon>
        <taxon>Herpotrichiellaceae</taxon>
        <taxon>Exophiala</taxon>
    </lineage>
</organism>